<dbReference type="InterPro" id="IPR019734">
    <property type="entry name" value="TPR_rpt"/>
</dbReference>
<keyword evidence="1" id="KW-0802">TPR repeat</keyword>
<dbReference type="Pfam" id="PF03572">
    <property type="entry name" value="Peptidase_S41"/>
    <property type="match status" value="1"/>
</dbReference>
<gene>
    <name evidence="3" type="ORF">ACFS7Z_20660</name>
</gene>
<evidence type="ECO:0000313" key="4">
    <source>
        <dbReference type="Proteomes" id="UP001597641"/>
    </source>
</evidence>
<feature type="repeat" description="TPR" evidence="1">
    <location>
        <begin position="513"/>
        <end position="546"/>
    </location>
</feature>
<feature type="domain" description="Tail specific protease" evidence="2">
    <location>
        <begin position="269"/>
        <end position="329"/>
    </location>
</feature>
<dbReference type="Proteomes" id="UP001597641">
    <property type="component" value="Unassembled WGS sequence"/>
</dbReference>
<dbReference type="RefSeq" id="WP_377488883.1">
    <property type="nucleotide sequence ID" value="NZ_JBHUOX010000020.1"/>
</dbReference>
<dbReference type="PROSITE" id="PS50005">
    <property type="entry name" value="TPR"/>
    <property type="match status" value="1"/>
</dbReference>
<dbReference type="InterPro" id="IPR005151">
    <property type="entry name" value="Tail-specific_protease"/>
</dbReference>
<dbReference type="SUPFAM" id="SSF48452">
    <property type="entry name" value="TPR-like"/>
    <property type="match status" value="1"/>
</dbReference>
<comment type="caution">
    <text evidence="3">The sequence shown here is derived from an EMBL/GenBank/DDBJ whole genome shotgun (WGS) entry which is preliminary data.</text>
</comment>
<sequence>MKILVLLKLVIFVTIMLLPLSMSYAQPTVLTSRQWQEDLAFLAKEIPKAHREPFHKISKSSFDSAVAVLHTQIPSMKDYEIVVGFTKLVAMIGDGHTRLTLPQDQAVAYSRAHTTTSPPSDSSLFFNHLPVKLELFKDGLFIRSATPAYKHMVGAQVLQIGNTSADAAIKAVRPVVHYDNEMGFKLLAPTFLVVPEFLASLNIANDSKKVKFQVKTRQGKVENITLTPVPLFNAPAFTDAYDVLKTSKPLSQRDKKSKFWMEYLPDTKTLYVQVNEVNNKEDETMAEFMGKMEKAITAHSVGRLVLDLRYNPGGNNTIGRSIVLVLARNEHINQPGRLYTLIGPETFSAAQVLANDLEYYTNTLFAGEPSGSSPSHYGDSRKMYLPNSNLTIRASSIYWRDWNGNEKRPWTAPHIPVSYTSDDYLKGRDPALETVLKLPLSDNVGAVMQQVYEQNGFMPAAWVYTRFAWDSRANHSTVEAVEKAFGDYLLKQNKGEEAVIWYNSMGIQRKGTLWPYLGLAQAYLLLNDKEKVESILKKAIMLEPDNKQANEMLKAIKE</sequence>
<organism evidence="3 4">
    <name type="scientific">Pontibacter toksunensis</name>
    <dbReference type="NCBI Taxonomy" id="1332631"/>
    <lineage>
        <taxon>Bacteria</taxon>
        <taxon>Pseudomonadati</taxon>
        <taxon>Bacteroidota</taxon>
        <taxon>Cytophagia</taxon>
        <taxon>Cytophagales</taxon>
        <taxon>Hymenobacteraceae</taxon>
        <taxon>Pontibacter</taxon>
    </lineage>
</organism>
<protein>
    <submittedName>
        <fullName evidence="3">S41 family peptidase</fullName>
    </submittedName>
</protein>
<dbReference type="InterPro" id="IPR029045">
    <property type="entry name" value="ClpP/crotonase-like_dom_sf"/>
</dbReference>
<accession>A0ABW6C2A3</accession>
<keyword evidence="4" id="KW-1185">Reference proteome</keyword>
<evidence type="ECO:0000313" key="3">
    <source>
        <dbReference type="EMBL" id="MFD3002794.1"/>
    </source>
</evidence>
<dbReference type="EMBL" id="JBHUOX010000020">
    <property type="protein sequence ID" value="MFD3002794.1"/>
    <property type="molecule type" value="Genomic_DNA"/>
</dbReference>
<dbReference type="InterPro" id="IPR011990">
    <property type="entry name" value="TPR-like_helical_dom_sf"/>
</dbReference>
<proteinExistence type="predicted"/>
<evidence type="ECO:0000256" key="1">
    <source>
        <dbReference type="PROSITE-ProRule" id="PRU00339"/>
    </source>
</evidence>
<dbReference type="Gene3D" id="1.25.40.10">
    <property type="entry name" value="Tetratricopeptide repeat domain"/>
    <property type="match status" value="1"/>
</dbReference>
<reference evidence="4" key="1">
    <citation type="journal article" date="2019" name="Int. J. Syst. Evol. Microbiol.">
        <title>The Global Catalogue of Microorganisms (GCM) 10K type strain sequencing project: providing services to taxonomists for standard genome sequencing and annotation.</title>
        <authorList>
            <consortium name="The Broad Institute Genomics Platform"/>
            <consortium name="The Broad Institute Genome Sequencing Center for Infectious Disease"/>
            <person name="Wu L."/>
            <person name="Ma J."/>
        </authorList>
    </citation>
    <scope>NUCLEOTIDE SEQUENCE [LARGE SCALE GENOMIC DNA]</scope>
    <source>
        <strain evidence="4">KCTC 23984</strain>
    </source>
</reference>
<dbReference type="SUPFAM" id="SSF52096">
    <property type="entry name" value="ClpP/crotonase"/>
    <property type="match status" value="1"/>
</dbReference>
<dbReference type="Gene3D" id="3.90.226.10">
    <property type="entry name" value="2-enoyl-CoA Hydratase, Chain A, domain 1"/>
    <property type="match status" value="2"/>
</dbReference>
<evidence type="ECO:0000259" key="2">
    <source>
        <dbReference type="Pfam" id="PF03572"/>
    </source>
</evidence>
<name>A0ABW6C2A3_9BACT</name>